<sequence length="98" mass="10985">MKFSALVVSTLVAVTSVYALAIPDAAAPETQSLNFKRDASLVSASGHQQIYRRSPQYEDDDDEEVITEAMTMMMTMMNKMVNLSIPKKRYRPSLLKPL</sequence>
<comment type="caution">
    <text evidence="2">The sequence shown here is derived from an EMBL/GenBank/DDBJ whole genome shotgun (WGS) entry which is preliminary data.</text>
</comment>
<feature type="signal peptide" evidence="1">
    <location>
        <begin position="1"/>
        <end position="19"/>
    </location>
</feature>
<evidence type="ECO:0000313" key="2">
    <source>
        <dbReference type="EMBL" id="KAH6586573.1"/>
    </source>
</evidence>
<gene>
    <name evidence="2" type="ORF">BASA50_000527</name>
</gene>
<protein>
    <recommendedName>
        <fullName evidence="4">RxLR effector protein</fullName>
    </recommendedName>
</protein>
<organism evidence="2 3">
    <name type="scientific">Batrachochytrium salamandrivorans</name>
    <dbReference type="NCBI Taxonomy" id="1357716"/>
    <lineage>
        <taxon>Eukaryota</taxon>
        <taxon>Fungi</taxon>
        <taxon>Fungi incertae sedis</taxon>
        <taxon>Chytridiomycota</taxon>
        <taxon>Chytridiomycota incertae sedis</taxon>
        <taxon>Chytridiomycetes</taxon>
        <taxon>Rhizophydiales</taxon>
        <taxon>Rhizophydiales incertae sedis</taxon>
        <taxon>Batrachochytrium</taxon>
    </lineage>
</organism>
<evidence type="ECO:0008006" key="4">
    <source>
        <dbReference type="Google" id="ProtNLM"/>
    </source>
</evidence>
<evidence type="ECO:0000313" key="3">
    <source>
        <dbReference type="Proteomes" id="UP001648503"/>
    </source>
</evidence>
<dbReference type="EMBL" id="JAFCIX010000573">
    <property type="protein sequence ID" value="KAH6586573.1"/>
    <property type="molecule type" value="Genomic_DNA"/>
</dbReference>
<name>A0ABQ8EUM1_9FUNG</name>
<reference evidence="2 3" key="1">
    <citation type="submission" date="2021-02" db="EMBL/GenBank/DDBJ databases">
        <title>Variation within the Batrachochytrium salamandrivorans European outbreak.</title>
        <authorList>
            <person name="Kelly M."/>
            <person name="Pasmans F."/>
            <person name="Shea T.P."/>
            <person name="Munoz J.F."/>
            <person name="Carranza S."/>
            <person name="Cuomo C.A."/>
            <person name="Martel A."/>
        </authorList>
    </citation>
    <scope>NUCLEOTIDE SEQUENCE [LARGE SCALE GENOMIC DNA]</scope>
    <source>
        <strain evidence="2 3">AMFP18/2</strain>
    </source>
</reference>
<keyword evidence="1" id="KW-0732">Signal</keyword>
<dbReference type="Proteomes" id="UP001648503">
    <property type="component" value="Unassembled WGS sequence"/>
</dbReference>
<evidence type="ECO:0000256" key="1">
    <source>
        <dbReference type="SAM" id="SignalP"/>
    </source>
</evidence>
<keyword evidence="3" id="KW-1185">Reference proteome</keyword>
<accession>A0ABQ8EUM1</accession>
<feature type="chain" id="PRO_5047481330" description="RxLR effector protein" evidence="1">
    <location>
        <begin position="20"/>
        <end position="98"/>
    </location>
</feature>
<proteinExistence type="predicted"/>